<dbReference type="PROSITE" id="PS51257">
    <property type="entry name" value="PROKAR_LIPOPROTEIN"/>
    <property type="match status" value="1"/>
</dbReference>
<gene>
    <name evidence="3" type="ORF">GGQ92_001196</name>
</gene>
<comment type="subcellular location">
    <subcellularLocation>
        <location evidence="1">Cell envelope</location>
    </subcellularLocation>
</comment>
<evidence type="ECO:0000256" key="1">
    <source>
        <dbReference type="ARBA" id="ARBA00004196"/>
    </source>
</evidence>
<dbReference type="SUPFAM" id="SSF53822">
    <property type="entry name" value="Periplasmic binding protein-like I"/>
    <property type="match status" value="1"/>
</dbReference>
<dbReference type="GO" id="GO:0030246">
    <property type="term" value="F:carbohydrate binding"/>
    <property type="evidence" value="ECO:0007669"/>
    <property type="project" value="TreeGrafter"/>
</dbReference>
<evidence type="ECO:0000259" key="2">
    <source>
        <dbReference type="Pfam" id="PF13407"/>
    </source>
</evidence>
<dbReference type="InterPro" id="IPR028082">
    <property type="entry name" value="Peripla_BP_I"/>
</dbReference>
<reference evidence="3 4" key="1">
    <citation type="submission" date="2020-08" db="EMBL/GenBank/DDBJ databases">
        <title>Genomic Encyclopedia of Type Strains, Phase IV (KMG-IV): sequencing the most valuable type-strain genomes for metagenomic binning, comparative biology and taxonomic classification.</title>
        <authorList>
            <person name="Goeker M."/>
        </authorList>
    </citation>
    <scope>NUCLEOTIDE SEQUENCE [LARGE SCALE GENOMIC DNA]</scope>
    <source>
        <strain evidence="3 4">DSM 11805</strain>
    </source>
</reference>
<dbReference type="PANTHER" id="PTHR30036">
    <property type="entry name" value="D-XYLOSE-BINDING PERIPLASMIC PROTEIN"/>
    <property type="match status" value="1"/>
</dbReference>
<proteinExistence type="predicted"/>
<evidence type="ECO:0000313" key="3">
    <source>
        <dbReference type="EMBL" id="MBB6512413.1"/>
    </source>
</evidence>
<dbReference type="PANTHER" id="PTHR30036:SF8">
    <property type="entry name" value="ABC-TYPE SUGAR TRANSPORT SYSTEM PERIPLASMIC COMPONENT-LIKE PROTEIN"/>
    <property type="match status" value="1"/>
</dbReference>
<dbReference type="AlphaFoldDB" id="A0A841RLB4"/>
<feature type="domain" description="Periplasmic binding protein" evidence="2">
    <location>
        <begin position="57"/>
        <end position="312"/>
    </location>
</feature>
<dbReference type="InterPro" id="IPR050555">
    <property type="entry name" value="Bact_Solute-Bind_Prot2"/>
</dbReference>
<dbReference type="CDD" id="cd06302">
    <property type="entry name" value="PBP1_LsrB_Quorum_Sensing-like"/>
    <property type="match status" value="1"/>
</dbReference>
<keyword evidence="4" id="KW-1185">Reference proteome</keyword>
<dbReference type="Pfam" id="PF13407">
    <property type="entry name" value="Peripla_BP_4"/>
    <property type="match status" value="1"/>
</dbReference>
<sequence>MRDCRISLIIFALLIVTACNDSEETKYKVIYSGESESEEQMDTPVEVKNSITKPATVAIVPKVVNIPYFNAVEKGAMEASKEFGVNVIYAGPNIADSKQQINIIEELIEENIDVLAVSANDPEELLPILNKAQRSGIRVITWDADTETEGREFFINMVHPETLGRHLMDTLAKHTNEKGDYAILTGALSAANLNEWMHWMMAQQEEYYPDLNLIEVIPTDEDPNKAYTSTLELLEKYPNIKGIIGNVSVAPPAASQAVTDTGKIGEVIVVGLSSPSQMREYLNSGAAQVVTLWSPKRLGYLTVALAKNLVEGIKPYDKQYIQGVGPISVMDDEVIMGDPIDFYIGNVDEYDF</sequence>
<protein>
    <submittedName>
        <fullName evidence="3">Rhamnose transport system substrate-binding protein</fullName>
    </submittedName>
</protein>
<dbReference type="Proteomes" id="UP000572212">
    <property type="component" value="Unassembled WGS sequence"/>
</dbReference>
<dbReference type="EMBL" id="JACHON010000003">
    <property type="protein sequence ID" value="MBB6512413.1"/>
    <property type="molecule type" value="Genomic_DNA"/>
</dbReference>
<name>A0A841RLB4_9BACI</name>
<dbReference type="GO" id="GO:0030288">
    <property type="term" value="C:outer membrane-bounded periplasmic space"/>
    <property type="evidence" value="ECO:0007669"/>
    <property type="project" value="TreeGrafter"/>
</dbReference>
<evidence type="ECO:0000313" key="4">
    <source>
        <dbReference type="Proteomes" id="UP000572212"/>
    </source>
</evidence>
<accession>A0A841RLB4</accession>
<dbReference type="RefSeq" id="WP_184245600.1">
    <property type="nucleotide sequence ID" value="NZ_BAAACU010000058.1"/>
</dbReference>
<dbReference type="InterPro" id="IPR025997">
    <property type="entry name" value="SBP_2_dom"/>
</dbReference>
<organism evidence="3 4">
    <name type="scientific">Gracilibacillus halotolerans</name>
    <dbReference type="NCBI Taxonomy" id="74386"/>
    <lineage>
        <taxon>Bacteria</taxon>
        <taxon>Bacillati</taxon>
        <taxon>Bacillota</taxon>
        <taxon>Bacilli</taxon>
        <taxon>Bacillales</taxon>
        <taxon>Bacillaceae</taxon>
        <taxon>Gracilibacillus</taxon>
    </lineage>
</organism>
<comment type="caution">
    <text evidence="3">The sequence shown here is derived from an EMBL/GenBank/DDBJ whole genome shotgun (WGS) entry which is preliminary data.</text>
</comment>
<dbReference type="Gene3D" id="3.40.50.2300">
    <property type="match status" value="2"/>
</dbReference>